<dbReference type="InterPro" id="IPR003741">
    <property type="entry name" value="LUD_dom"/>
</dbReference>
<dbReference type="Pfam" id="PF02589">
    <property type="entry name" value="LUD_dom"/>
    <property type="match status" value="1"/>
</dbReference>
<dbReference type="InterPro" id="IPR004452">
    <property type="entry name" value="LutB/LldF"/>
</dbReference>
<dbReference type="Gene3D" id="3.30.70.20">
    <property type="match status" value="1"/>
</dbReference>
<accession>A0A7C4I2N7</accession>
<sequence length="708" mass="79121">MRKASELHHVLSEKVAAVLPKSEWRKYLREALFRTLDKRSEAIQLMAHDFEKFRHDARRVKAHAVNNLDKLLQQFIQNCEKRGAKVYLAKDAEEACRIVYRIAEEKNARLITKSKSMTTEEIGLNQFLEKHELKVVDTDLGELIVQLAGERPFHLVYPAVHKTRQDVAELFSREAGRKLSDDIGELMNFAREYLREKFLTADLAITGVNIAIAETGTVIVETNEGNDRLGNIPAKTYIAVMGMEKLVEKIEDALKLIVAHPVSSTGQWLTNYVSFLSGRTPLAGRAEEREMHIVIIDNGRSSMRDDPVFREALYCIRCGACMNICPTYSSLGGHVFGHIYTGPIGIPWTAFVHGLEKAAEFAPLCISCGLCREICPTIIDMPYMIAEVKHRYIQKGGQMFVNKVVESYETAYRVGSKFPRLFNHLISSTTTRFLMEKFLGIERRRTLPKVAAKPLDKLLLGKVVENGADALFFADFFARYLRPDIGAKAVDALIHAGYRVSLPPQRSSGYPYFAYGDLDKARKQAEYNVRNLSKALSDGAVIVSIEPTATYTLKHLYPKLLNHIPEAEKVSEATTSLTMLLHTLTKDGKLEAKPVIEGRAAVHVPCHERAFNSCREVVALLESAGIEATVVETGTCCGMAGTFGMKHGVLGYELSNVVGEELFNRMKASSCSYVVSTSSVCKIHISDGTSLPVYHPLETLEFTAPRKR</sequence>
<comment type="caution">
    <text evidence="3">The sequence shown here is derived from an EMBL/GenBank/DDBJ whole genome shotgun (WGS) entry which is preliminary data.</text>
</comment>
<dbReference type="InterPro" id="IPR017900">
    <property type="entry name" value="4Fe4S_Fe_S_CS"/>
</dbReference>
<dbReference type="InterPro" id="IPR017896">
    <property type="entry name" value="4Fe4S_Fe-S-bd"/>
</dbReference>
<dbReference type="Pfam" id="PF13183">
    <property type="entry name" value="Fer4_8"/>
    <property type="match status" value="1"/>
</dbReference>
<name>A0A7C4I2N7_CALS0</name>
<dbReference type="InterPro" id="IPR004017">
    <property type="entry name" value="Cys_rich_dom"/>
</dbReference>
<proteinExistence type="predicted"/>
<keyword evidence="1" id="KW-0479">Metal-binding</keyword>
<dbReference type="PANTHER" id="PTHR47153">
    <property type="entry name" value="LACTATE UTILIZATION PROTEIN B"/>
    <property type="match status" value="1"/>
</dbReference>
<dbReference type="Pfam" id="PF02754">
    <property type="entry name" value="CCG"/>
    <property type="match status" value="1"/>
</dbReference>
<evidence type="ECO:0000256" key="1">
    <source>
        <dbReference type="ARBA" id="ARBA00022485"/>
    </source>
</evidence>
<organism evidence="3">
    <name type="scientific">Caldiarchaeum subterraneum</name>
    <dbReference type="NCBI Taxonomy" id="311458"/>
    <lineage>
        <taxon>Archaea</taxon>
        <taxon>Nitrososphaerota</taxon>
        <taxon>Candidatus Caldarchaeales</taxon>
        <taxon>Candidatus Caldarchaeaceae</taxon>
        <taxon>Candidatus Caldarchaeum</taxon>
    </lineage>
</organism>
<evidence type="ECO:0000259" key="2">
    <source>
        <dbReference type="PROSITE" id="PS51379"/>
    </source>
</evidence>
<keyword evidence="1" id="KW-0408">Iron</keyword>
<dbReference type="EMBL" id="DTAD01000015">
    <property type="protein sequence ID" value="HGN89753.1"/>
    <property type="molecule type" value="Genomic_DNA"/>
</dbReference>
<dbReference type="GO" id="GO:0051539">
    <property type="term" value="F:4 iron, 4 sulfur cluster binding"/>
    <property type="evidence" value="ECO:0007669"/>
    <property type="project" value="UniProtKB-KW"/>
</dbReference>
<dbReference type="SUPFAM" id="SSF100950">
    <property type="entry name" value="NagB/RpiA/CoA transferase-like"/>
    <property type="match status" value="1"/>
</dbReference>
<dbReference type="GO" id="GO:0006089">
    <property type="term" value="P:lactate metabolic process"/>
    <property type="evidence" value="ECO:0007669"/>
    <property type="project" value="InterPro"/>
</dbReference>
<evidence type="ECO:0000313" key="3">
    <source>
        <dbReference type="EMBL" id="HGN89753.1"/>
    </source>
</evidence>
<dbReference type="GO" id="GO:0016491">
    <property type="term" value="F:oxidoreductase activity"/>
    <property type="evidence" value="ECO:0007669"/>
    <property type="project" value="UniProtKB-ARBA"/>
</dbReference>
<gene>
    <name evidence="3" type="ORF">ENT82_01280</name>
</gene>
<dbReference type="Gene3D" id="3.40.50.10420">
    <property type="entry name" value="NagB/RpiA/CoA transferase-like"/>
    <property type="match status" value="1"/>
</dbReference>
<dbReference type="PROSITE" id="PS00198">
    <property type="entry name" value="4FE4S_FER_1"/>
    <property type="match status" value="2"/>
</dbReference>
<dbReference type="AlphaFoldDB" id="A0A7C4I2N7"/>
<protein>
    <recommendedName>
        <fullName evidence="2">4Fe-4S ferredoxin-type domain-containing protein</fullName>
    </recommendedName>
</protein>
<keyword evidence="1" id="KW-0004">4Fe-4S</keyword>
<keyword evidence="1" id="KW-0411">Iron-sulfur</keyword>
<dbReference type="PANTHER" id="PTHR47153:SF2">
    <property type="entry name" value="LACTATE UTILIZATION PROTEIN B"/>
    <property type="match status" value="1"/>
</dbReference>
<dbReference type="InterPro" id="IPR024185">
    <property type="entry name" value="FTHF_cligase-like_sf"/>
</dbReference>
<dbReference type="PROSITE" id="PS51379">
    <property type="entry name" value="4FE4S_FER_2"/>
    <property type="match status" value="2"/>
</dbReference>
<dbReference type="InterPro" id="IPR037171">
    <property type="entry name" value="NagB/RpiA_transferase-like"/>
</dbReference>
<feature type="domain" description="4Fe-4S ferredoxin-type" evidence="2">
    <location>
        <begin position="305"/>
        <end position="327"/>
    </location>
</feature>
<reference evidence="3" key="1">
    <citation type="journal article" date="2020" name="mSystems">
        <title>Genome- and Community-Level Interaction Insights into Carbon Utilization and Element Cycling Functions of Hydrothermarchaeota in Hydrothermal Sediment.</title>
        <authorList>
            <person name="Zhou Z."/>
            <person name="Liu Y."/>
            <person name="Xu W."/>
            <person name="Pan J."/>
            <person name="Luo Z.H."/>
            <person name="Li M."/>
        </authorList>
    </citation>
    <scope>NUCLEOTIDE SEQUENCE [LARGE SCALE GENOMIC DNA]</scope>
    <source>
        <strain evidence="3">SpSt-613</strain>
    </source>
</reference>
<feature type="domain" description="4Fe-4S ferredoxin-type" evidence="2">
    <location>
        <begin position="357"/>
        <end position="384"/>
    </location>
</feature>
<dbReference type="SUPFAM" id="SSF46548">
    <property type="entry name" value="alpha-helical ferredoxin"/>
    <property type="match status" value="1"/>
</dbReference>